<dbReference type="Gene3D" id="3.40.50.720">
    <property type="entry name" value="NAD(P)-binding Rossmann-like Domain"/>
    <property type="match status" value="1"/>
</dbReference>
<feature type="non-terminal residue" evidence="1">
    <location>
        <position position="1"/>
    </location>
</feature>
<name>A0A8S2RVT7_9BILA</name>
<dbReference type="SUPFAM" id="SSF51735">
    <property type="entry name" value="NAD(P)-binding Rossmann-fold domains"/>
    <property type="match status" value="1"/>
</dbReference>
<dbReference type="AlphaFoldDB" id="A0A8S2RVT7"/>
<reference evidence="1" key="1">
    <citation type="submission" date="2021-02" db="EMBL/GenBank/DDBJ databases">
        <authorList>
            <person name="Nowell W R."/>
        </authorList>
    </citation>
    <scope>NUCLEOTIDE SEQUENCE</scope>
</reference>
<protein>
    <submittedName>
        <fullName evidence="1">Uncharacterized protein</fullName>
    </submittedName>
</protein>
<gene>
    <name evidence="1" type="ORF">SMN809_LOCUS21355</name>
</gene>
<sequence>ASILLKLMKPEAKIEDYIVYVKDRYFNDCRYSVMTDALESLGWKQEIKFDEGIRMTIKWYQEHPGHWKNEAT</sequence>
<accession>A0A8S2RVT7</accession>
<organism evidence="1 2">
    <name type="scientific">Rotaria magnacalcarata</name>
    <dbReference type="NCBI Taxonomy" id="392030"/>
    <lineage>
        <taxon>Eukaryota</taxon>
        <taxon>Metazoa</taxon>
        <taxon>Spiralia</taxon>
        <taxon>Gnathifera</taxon>
        <taxon>Rotifera</taxon>
        <taxon>Eurotatoria</taxon>
        <taxon>Bdelloidea</taxon>
        <taxon>Philodinida</taxon>
        <taxon>Philodinidae</taxon>
        <taxon>Rotaria</taxon>
    </lineage>
</organism>
<proteinExistence type="predicted"/>
<dbReference type="Gene3D" id="3.90.25.10">
    <property type="entry name" value="UDP-galactose 4-epimerase, domain 1"/>
    <property type="match status" value="1"/>
</dbReference>
<evidence type="ECO:0000313" key="2">
    <source>
        <dbReference type="Proteomes" id="UP000676336"/>
    </source>
</evidence>
<dbReference type="InterPro" id="IPR036291">
    <property type="entry name" value="NAD(P)-bd_dom_sf"/>
</dbReference>
<dbReference type="Proteomes" id="UP000676336">
    <property type="component" value="Unassembled WGS sequence"/>
</dbReference>
<evidence type="ECO:0000313" key="1">
    <source>
        <dbReference type="EMBL" id="CAF4188666.1"/>
    </source>
</evidence>
<comment type="caution">
    <text evidence="1">The sequence shown here is derived from an EMBL/GenBank/DDBJ whole genome shotgun (WGS) entry which is preliminary data.</text>
</comment>
<dbReference type="EMBL" id="CAJOBI010016410">
    <property type="protein sequence ID" value="CAF4188666.1"/>
    <property type="molecule type" value="Genomic_DNA"/>
</dbReference>